<sequence length="151" mass="16656">MEPGDAMESAIEYAHVSGDAMDSSARVDAAYQRVFQEEDGEGHRRINLNKDLPDGHRGGRAQGQHHGHRAPGAAHLGRAAVRAPPSSCCLSAEARKGDAKELGRARRRRRRRLEVRVKVNGRVENVSKKEIMMHAIAQTMLLADISVRVTF</sequence>
<proteinExistence type="predicted"/>
<keyword evidence="3" id="KW-1185">Reference proteome</keyword>
<reference evidence="2 3" key="1">
    <citation type="submission" date="2012-08" db="EMBL/GenBank/DDBJ databases">
        <title>Oryza genome evolution.</title>
        <authorList>
            <person name="Wing R.A."/>
        </authorList>
    </citation>
    <scope>NUCLEOTIDE SEQUENCE</scope>
</reference>
<dbReference type="EnsemblPlants" id="LPERR05G02900.1">
    <property type="protein sequence ID" value="LPERR05G02900.1"/>
    <property type="gene ID" value="LPERR05G02900"/>
</dbReference>
<accession>A0A0D9WCR1</accession>
<dbReference type="HOGENOM" id="CLU_144425_0_0_1"/>
<reference evidence="3" key="2">
    <citation type="submission" date="2013-12" db="EMBL/GenBank/DDBJ databases">
        <authorList>
            <person name="Yu Y."/>
            <person name="Lee S."/>
            <person name="de Baynast K."/>
            <person name="Wissotski M."/>
            <person name="Liu L."/>
            <person name="Talag J."/>
            <person name="Goicoechea J."/>
            <person name="Angelova A."/>
            <person name="Jetty R."/>
            <person name="Kudrna D."/>
            <person name="Golser W."/>
            <person name="Rivera L."/>
            <person name="Zhang J."/>
            <person name="Wing R."/>
        </authorList>
    </citation>
    <scope>NUCLEOTIDE SEQUENCE</scope>
</reference>
<evidence type="ECO:0000313" key="2">
    <source>
        <dbReference type="EnsemblPlants" id="LPERR05G02900.1"/>
    </source>
</evidence>
<dbReference type="Gramene" id="LPERR05G02900.1">
    <property type="protein sequence ID" value="LPERR05G02900.1"/>
    <property type="gene ID" value="LPERR05G02900"/>
</dbReference>
<dbReference type="AlphaFoldDB" id="A0A0D9WCR1"/>
<evidence type="ECO:0000313" key="3">
    <source>
        <dbReference type="Proteomes" id="UP000032180"/>
    </source>
</evidence>
<protein>
    <submittedName>
        <fullName evidence="2">Uncharacterized protein</fullName>
    </submittedName>
</protein>
<feature type="region of interest" description="Disordered" evidence="1">
    <location>
        <begin position="38"/>
        <end position="105"/>
    </location>
</feature>
<organism evidence="2 3">
    <name type="scientific">Leersia perrieri</name>
    <dbReference type="NCBI Taxonomy" id="77586"/>
    <lineage>
        <taxon>Eukaryota</taxon>
        <taxon>Viridiplantae</taxon>
        <taxon>Streptophyta</taxon>
        <taxon>Embryophyta</taxon>
        <taxon>Tracheophyta</taxon>
        <taxon>Spermatophyta</taxon>
        <taxon>Magnoliopsida</taxon>
        <taxon>Liliopsida</taxon>
        <taxon>Poales</taxon>
        <taxon>Poaceae</taxon>
        <taxon>BOP clade</taxon>
        <taxon>Oryzoideae</taxon>
        <taxon>Oryzeae</taxon>
        <taxon>Oryzinae</taxon>
        <taxon>Leersia</taxon>
    </lineage>
</organism>
<feature type="compositionally biased region" description="Basic and acidic residues" evidence="1">
    <location>
        <begin position="93"/>
        <end position="104"/>
    </location>
</feature>
<dbReference type="Proteomes" id="UP000032180">
    <property type="component" value="Chromosome 5"/>
</dbReference>
<reference evidence="2" key="3">
    <citation type="submission" date="2015-04" db="UniProtKB">
        <authorList>
            <consortium name="EnsemblPlants"/>
        </authorList>
    </citation>
    <scope>IDENTIFICATION</scope>
</reference>
<name>A0A0D9WCR1_9ORYZ</name>
<evidence type="ECO:0000256" key="1">
    <source>
        <dbReference type="SAM" id="MobiDB-lite"/>
    </source>
</evidence>